<accession>A0A7X2ZBG8</accession>
<evidence type="ECO:0000256" key="4">
    <source>
        <dbReference type="ARBA" id="ARBA00022692"/>
    </source>
</evidence>
<dbReference type="Pfam" id="PF02417">
    <property type="entry name" value="Chromate_transp"/>
    <property type="match status" value="1"/>
</dbReference>
<feature type="transmembrane region" description="Helical" evidence="7">
    <location>
        <begin position="86"/>
        <end position="107"/>
    </location>
</feature>
<organism evidence="8 9">
    <name type="scientific">Paenibacillus validus</name>
    <dbReference type="NCBI Taxonomy" id="44253"/>
    <lineage>
        <taxon>Bacteria</taxon>
        <taxon>Bacillati</taxon>
        <taxon>Bacillota</taxon>
        <taxon>Bacilli</taxon>
        <taxon>Bacillales</taxon>
        <taxon>Paenibacillaceae</taxon>
        <taxon>Paenibacillus</taxon>
    </lineage>
</organism>
<evidence type="ECO:0000256" key="3">
    <source>
        <dbReference type="ARBA" id="ARBA00022475"/>
    </source>
</evidence>
<dbReference type="GO" id="GO:0015109">
    <property type="term" value="F:chromate transmembrane transporter activity"/>
    <property type="evidence" value="ECO:0007669"/>
    <property type="project" value="InterPro"/>
</dbReference>
<keyword evidence="9" id="KW-1185">Reference proteome</keyword>
<evidence type="ECO:0000256" key="7">
    <source>
        <dbReference type="SAM" id="Phobius"/>
    </source>
</evidence>
<keyword evidence="6 7" id="KW-0472">Membrane</keyword>
<comment type="similarity">
    <text evidence="2">Belongs to the chromate ion transporter (CHR) (TC 2.A.51) family.</text>
</comment>
<dbReference type="InterPro" id="IPR052518">
    <property type="entry name" value="CHR_Transporter"/>
</dbReference>
<proteinExistence type="inferred from homology"/>
<feature type="transmembrane region" description="Helical" evidence="7">
    <location>
        <begin position="163"/>
        <end position="180"/>
    </location>
</feature>
<gene>
    <name evidence="8" type="ORF">GNP93_10780</name>
</gene>
<keyword evidence="4 7" id="KW-0812">Transmembrane</keyword>
<keyword evidence="3" id="KW-1003">Cell membrane</keyword>
<dbReference type="AlphaFoldDB" id="A0A7X2ZBG8"/>
<reference evidence="8 9" key="1">
    <citation type="submission" date="2019-11" db="EMBL/GenBank/DDBJ databases">
        <title>Draft genome sequences of five Paenibacillus species of dairy origin.</title>
        <authorList>
            <person name="Olajide A.M."/>
            <person name="Chen S."/>
            <person name="Lapointe G."/>
        </authorList>
    </citation>
    <scope>NUCLEOTIDE SEQUENCE [LARGE SCALE GENOMIC DNA]</scope>
    <source>
        <strain evidence="8 9">2CS3</strain>
    </source>
</reference>
<protein>
    <submittedName>
        <fullName evidence="8">Chromate transporter</fullName>
    </submittedName>
</protein>
<comment type="subcellular location">
    <subcellularLocation>
        <location evidence="1">Cell membrane</location>
        <topology evidence="1">Multi-pass membrane protein</topology>
    </subcellularLocation>
</comment>
<evidence type="ECO:0000256" key="2">
    <source>
        <dbReference type="ARBA" id="ARBA00005262"/>
    </source>
</evidence>
<sequence>MTTGRLRLLGQLFYTFLRMGPVTFGGGYAMIPVIEREVTVKRRWIEEHEMSEVLSVSGSAPGGIGVNAAAFIGYRLAGMPGAASAIVGITLPTFIIAILLSAGYAVFGGYAKIEAALQGIHAAVFGLILVAAYRMGRNAVYDMTTFLSAACTVVLLISASIHPLFLIASGIWAGISFVIVKQKLGMVVRLNKDADTGAEADGSSAPKVPAYADYYIADGI</sequence>
<evidence type="ECO:0000256" key="1">
    <source>
        <dbReference type="ARBA" id="ARBA00004651"/>
    </source>
</evidence>
<dbReference type="PANTHER" id="PTHR43663">
    <property type="entry name" value="CHROMATE TRANSPORT PROTEIN-RELATED"/>
    <property type="match status" value="1"/>
</dbReference>
<dbReference type="RefSeq" id="WP_155614624.1">
    <property type="nucleotide sequence ID" value="NZ_JBDLZV010000001.1"/>
</dbReference>
<evidence type="ECO:0000256" key="6">
    <source>
        <dbReference type="ARBA" id="ARBA00023136"/>
    </source>
</evidence>
<evidence type="ECO:0000313" key="8">
    <source>
        <dbReference type="EMBL" id="MUG71168.1"/>
    </source>
</evidence>
<evidence type="ECO:0000313" key="9">
    <source>
        <dbReference type="Proteomes" id="UP000450917"/>
    </source>
</evidence>
<evidence type="ECO:0000256" key="5">
    <source>
        <dbReference type="ARBA" id="ARBA00022989"/>
    </source>
</evidence>
<comment type="caution">
    <text evidence="8">The sequence shown here is derived from an EMBL/GenBank/DDBJ whole genome shotgun (WGS) entry which is preliminary data.</text>
</comment>
<name>A0A7X2ZBG8_9BACL</name>
<feature type="transmembrane region" description="Helical" evidence="7">
    <location>
        <begin position="54"/>
        <end position="74"/>
    </location>
</feature>
<feature type="transmembrane region" description="Helical" evidence="7">
    <location>
        <begin position="12"/>
        <end position="34"/>
    </location>
</feature>
<dbReference type="Proteomes" id="UP000450917">
    <property type="component" value="Unassembled WGS sequence"/>
</dbReference>
<keyword evidence="5 7" id="KW-1133">Transmembrane helix</keyword>
<dbReference type="EMBL" id="WNZX01000007">
    <property type="protein sequence ID" value="MUG71168.1"/>
    <property type="molecule type" value="Genomic_DNA"/>
</dbReference>
<feature type="transmembrane region" description="Helical" evidence="7">
    <location>
        <begin position="113"/>
        <end position="132"/>
    </location>
</feature>
<dbReference type="InterPro" id="IPR003370">
    <property type="entry name" value="Chromate_transpt"/>
</dbReference>
<dbReference type="GO" id="GO:0005886">
    <property type="term" value="C:plasma membrane"/>
    <property type="evidence" value="ECO:0007669"/>
    <property type="project" value="UniProtKB-SubCell"/>
</dbReference>
<dbReference type="PANTHER" id="PTHR43663:SF2">
    <property type="entry name" value="CHROMATE TRANSPORT PROTEIN-RELATED"/>
    <property type="match status" value="1"/>
</dbReference>